<reference evidence="2 3" key="1">
    <citation type="journal article" date="2022" name="ISME Commun">
        <title>Vulcanimicrobium alpinus gen. nov. sp. nov., the first cultivated representative of the candidate phylum 'Eremiobacterota', is a metabolically versatile aerobic anoxygenic phototroph.</title>
        <authorList>
            <person name="Yabe S."/>
            <person name="Muto K."/>
            <person name="Abe K."/>
            <person name="Yokota A."/>
            <person name="Staudigel H."/>
            <person name="Tebo B.M."/>
        </authorList>
    </citation>
    <scope>NUCLEOTIDE SEQUENCE [LARGE SCALE GENOMIC DNA]</scope>
    <source>
        <strain evidence="2 3">WC8-2</strain>
    </source>
</reference>
<dbReference type="Pfam" id="PF04961">
    <property type="entry name" value="FTCD_C"/>
    <property type="match status" value="1"/>
</dbReference>
<proteinExistence type="predicted"/>
<dbReference type="SUPFAM" id="SSF101262">
    <property type="entry name" value="Methenyltetrahydrofolate cyclohydrolase-like"/>
    <property type="match status" value="1"/>
</dbReference>
<dbReference type="KEGG" id="vab:WPS_21970"/>
<dbReference type="InterPro" id="IPR007044">
    <property type="entry name" value="Cyclodeamin/CycHdrlase"/>
</dbReference>
<feature type="domain" description="Cyclodeaminase/cyclohydrolase" evidence="1">
    <location>
        <begin position="4"/>
        <end position="182"/>
    </location>
</feature>
<evidence type="ECO:0000259" key="1">
    <source>
        <dbReference type="Pfam" id="PF04961"/>
    </source>
</evidence>
<accession>A0AAN1XYE4</accession>
<evidence type="ECO:0000313" key="2">
    <source>
        <dbReference type="EMBL" id="BDE06921.1"/>
    </source>
</evidence>
<dbReference type="EMBL" id="AP025523">
    <property type="protein sequence ID" value="BDE06921.1"/>
    <property type="molecule type" value="Genomic_DNA"/>
</dbReference>
<dbReference type="Gene3D" id="1.20.120.680">
    <property type="entry name" value="Formiminotetrahydrofolate cyclodeaminase monomer, up-and-down helical bundle"/>
    <property type="match status" value="1"/>
</dbReference>
<gene>
    <name evidence="2" type="ORF">WPS_21970</name>
</gene>
<evidence type="ECO:0000313" key="3">
    <source>
        <dbReference type="Proteomes" id="UP001317532"/>
    </source>
</evidence>
<dbReference type="GO" id="GO:0003824">
    <property type="term" value="F:catalytic activity"/>
    <property type="evidence" value="ECO:0007669"/>
    <property type="project" value="InterPro"/>
</dbReference>
<keyword evidence="3" id="KW-1185">Reference proteome</keyword>
<sequence length="202" mass="20686">MGQIDAYLDALASASPTPGGGSAATLVGAMGAALCAMVARITADAPRHLGVHAQAREIVEEADRLRERFAAARPLDEAAYGAVVTASGMPRRTDEEKRRRTDALQAALIGAAEAPLAAAGLCAEGAMLAQRTLALGNTHLVSDVECAAHFFRAALAASAANVRINHQYIGDESAVRDQSARLAAIASHAHAAIDAVLASTTP</sequence>
<dbReference type="AlphaFoldDB" id="A0AAN1XYE4"/>
<organism evidence="2 3">
    <name type="scientific">Vulcanimicrobium alpinum</name>
    <dbReference type="NCBI Taxonomy" id="3016050"/>
    <lineage>
        <taxon>Bacteria</taxon>
        <taxon>Bacillati</taxon>
        <taxon>Vulcanimicrobiota</taxon>
        <taxon>Vulcanimicrobiia</taxon>
        <taxon>Vulcanimicrobiales</taxon>
        <taxon>Vulcanimicrobiaceae</taxon>
        <taxon>Vulcanimicrobium</taxon>
    </lineage>
</organism>
<name>A0AAN1XYE4_UNVUL</name>
<dbReference type="InterPro" id="IPR036178">
    <property type="entry name" value="Formintransfe-cycloase-like_sf"/>
</dbReference>
<dbReference type="RefSeq" id="WP_317994552.1">
    <property type="nucleotide sequence ID" value="NZ_AP025523.1"/>
</dbReference>
<dbReference type="Proteomes" id="UP001317532">
    <property type="component" value="Chromosome"/>
</dbReference>
<protein>
    <submittedName>
        <fullName evidence="2">Formiminotransferase-cyclodeaminase</fullName>
    </submittedName>
</protein>